<evidence type="ECO:0000313" key="2">
    <source>
        <dbReference type="Proteomes" id="UP000435357"/>
    </source>
</evidence>
<proteinExistence type="predicted"/>
<gene>
    <name evidence="1" type="ORF">F3059_04500</name>
</gene>
<comment type="caution">
    <text evidence="1">The sequence shown here is derived from an EMBL/GenBank/DDBJ whole genome shotgun (WGS) entry which is preliminary data.</text>
</comment>
<dbReference type="RefSeq" id="WP_151166909.1">
    <property type="nucleotide sequence ID" value="NZ_WACR01000003.1"/>
</dbReference>
<dbReference type="AlphaFoldDB" id="A0A6N6MAD7"/>
<sequence>MSDEGTIKEKRINLGNIKFDNNVQRLGDDDIIYTIKEERTAFFRFTYDTQIVEKEKNSNCNAVSRDILKPRKGDIYLLVKLVNPQDGKSFVVRRKI</sequence>
<name>A0A6N6MAD7_9FLAO</name>
<keyword evidence="2" id="KW-1185">Reference proteome</keyword>
<dbReference type="EMBL" id="WACR01000003">
    <property type="protein sequence ID" value="KAB1065220.1"/>
    <property type="molecule type" value="Genomic_DNA"/>
</dbReference>
<accession>A0A6N6MAD7</accession>
<evidence type="ECO:0000313" key="1">
    <source>
        <dbReference type="EMBL" id="KAB1065220.1"/>
    </source>
</evidence>
<protein>
    <submittedName>
        <fullName evidence="1">Uncharacterized protein</fullName>
    </submittedName>
</protein>
<organism evidence="1 2">
    <name type="scientific">Salibacter halophilus</name>
    <dbReference type="NCBI Taxonomy" id="1803916"/>
    <lineage>
        <taxon>Bacteria</taxon>
        <taxon>Pseudomonadati</taxon>
        <taxon>Bacteroidota</taxon>
        <taxon>Flavobacteriia</taxon>
        <taxon>Flavobacteriales</taxon>
        <taxon>Salibacteraceae</taxon>
        <taxon>Salibacter</taxon>
    </lineage>
</organism>
<reference evidence="1 2" key="1">
    <citation type="submission" date="2019-09" db="EMBL/GenBank/DDBJ databases">
        <title>Genomes of Cryomorphaceae.</title>
        <authorList>
            <person name="Bowman J.P."/>
        </authorList>
    </citation>
    <scope>NUCLEOTIDE SEQUENCE [LARGE SCALE GENOMIC DNA]</scope>
    <source>
        <strain evidence="1 2">KCTC 52047</strain>
    </source>
</reference>
<dbReference type="Proteomes" id="UP000435357">
    <property type="component" value="Unassembled WGS sequence"/>
</dbReference>